<dbReference type="GO" id="GO:0005886">
    <property type="term" value="C:plasma membrane"/>
    <property type="evidence" value="ECO:0007669"/>
    <property type="project" value="UniProtKB-SubCell"/>
</dbReference>
<accession>A0A1G6XBL8</accession>
<sequence>MDLTWLASAIGFALAMSATPGPNNAMVAASAVNFGLRRSLPHILGISLGFPVMLLLVGLGAGEVLAGSPGLQATLRWVGAAWMLWLAWGIARAAPLTPGDTPRGKPMSLIQAALFQWVNPKAWIIAGAAILAYGESPLLAGIFGAAALVSLLGWAAIGLGAARLLRRPEALRWFNRAMAMLLVLSLVPMLLD</sequence>
<evidence type="ECO:0000256" key="1">
    <source>
        <dbReference type="ARBA" id="ARBA00004651"/>
    </source>
</evidence>
<evidence type="ECO:0000256" key="5">
    <source>
        <dbReference type="ARBA" id="ARBA00023136"/>
    </source>
</evidence>
<protein>
    <submittedName>
        <fullName evidence="7">Threonine/homoserine/homoserine lactone efflux protein</fullName>
    </submittedName>
</protein>
<organism evidence="7 8">
    <name type="scientific">Belnapia rosea</name>
    <dbReference type="NCBI Taxonomy" id="938405"/>
    <lineage>
        <taxon>Bacteria</taxon>
        <taxon>Pseudomonadati</taxon>
        <taxon>Pseudomonadota</taxon>
        <taxon>Alphaproteobacteria</taxon>
        <taxon>Acetobacterales</taxon>
        <taxon>Roseomonadaceae</taxon>
        <taxon>Belnapia</taxon>
    </lineage>
</organism>
<gene>
    <name evidence="7" type="ORF">SAMN04487779_10122</name>
</gene>
<dbReference type="STRING" id="938405.SAMN02927895_03714"/>
<evidence type="ECO:0000313" key="8">
    <source>
        <dbReference type="Proteomes" id="UP000198925"/>
    </source>
</evidence>
<comment type="subcellular location">
    <subcellularLocation>
        <location evidence="1">Cell membrane</location>
        <topology evidence="1">Multi-pass membrane protein</topology>
    </subcellularLocation>
</comment>
<evidence type="ECO:0000256" key="6">
    <source>
        <dbReference type="SAM" id="Phobius"/>
    </source>
</evidence>
<keyword evidence="8" id="KW-1185">Reference proteome</keyword>
<dbReference type="RefSeq" id="WP_090664167.1">
    <property type="nucleotide sequence ID" value="NZ_FMZX01000012.1"/>
</dbReference>
<feature type="transmembrane region" description="Helical" evidence="6">
    <location>
        <begin position="73"/>
        <end position="91"/>
    </location>
</feature>
<evidence type="ECO:0000256" key="2">
    <source>
        <dbReference type="ARBA" id="ARBA00022475"/>
    </source>
</evidence>
<proteinExistence type="predicted"/>
<dbReference type="GO" id="GO:0033228">
    <property type="term" value="P:cysteine export across plasma membrane"/>
    <property type="evidence" value="ECO:0007669"/>
    <property type="project" value="TreeGrafter"/>
</dbReference>
<dbReference type="AlphaFoldDB" id="A0A1G6XBL8"/>
<keyword evidence="5 6" id="KW-0472">Membrane</keyword>
<dbReference type="Pfam" id="PF01810">
    <property type="entry name" value="LysE"/>
    <property type="match status" value="1"/>
</dbReference>
<keyword evidence="3 6" id="KW-0812">Transmembrane</keyword>
<dbReference type="GO" id="GO:0015171">
    <property type="term" value="F:amino acid transmembrane transporter activity"/>
    <property type="evidence" value="ECO:0007669"/>
    <property type="project" value="TreeGrafter"/>
</dbReference>
<reference evidence="7 8" key="1">
    <citation type="submission" date="2016-10" db="EMBL/GenBank/DDBJ databases">
        <authorList>
            <person name="de Groot N.N."/>
        </authorList>
    </citation>
    <scope>NUCLEOTIDE SEQUENCE [LARGE SCALE GENOMIC DNA]</scope>
    <source>
        <strain evidence="7 8">CPCC 100156</strain>
    </source>
</reference>
<feature type="transmembrane region" description="Helical" evidence="6">
    <location>
        <begin position="173"/>
        <end position="191"/>
    </location>
</feature>
<evidence type="ECO:0000256" key="4">
    <source>
        <dbReference type="ARBA" id="ARBA00022989"/>
    </source>
</evidence>
<dbReference type="Proteomes" id="UP000198925">
    <property type="component" value="Unassembled WGS sequence"/>
</dbReference>
<keyword evidence="2" id="KW-1003">Cell membrane</keyword>
<dbReference type="PANTHER" id="PTHR30086">
    <property type="entry name" value="ARGININE EXPORTER PROTEIN ARGO"/>
    <property type="match status" value="1"/>
</dbReference>
<keyword evidence="4 6" id="KW-1133">Transmembrane helix</keyword>
<feature type="transmembrane region" description="Helical" evidence="6">
    <location>
        <begin position="42"/>
        <end position="61"/>
    </location>
</feature>
<evidence type="ECO:0000313" key="7">
    <source>
        <dbReference type="EMBL" id="SDD75558.1"/>
    </source>
</evidence>
<dbReference type="InterPro" id="IPR001123">
    <property type="entry name" value="LeuE-type"/>
</dbReference>
<feature type="transmembrane region" description="Helical" evidence="6">
    <location>
        <begin position="138"/>
        <end position="161"/>
    </location>
</feature>
<evidence type="ECO:0000256" key="3">
    <source>
        <dbReference type="ARBA" id="ARBA00022692"/>
    </source>
</evidence>
<dbReference type="PANTHER" id="PTHR30086:SF20">
    <property type="entry name" value="ARGININE EXPORTER PROTEIN ARGO-RELATED"/>
    <property type="match status" value="1"/>
</dbReference>
<dbReference type="EMBL" id="FMZX01000012">
    <property type="protein sequence ID" value="SDD75558.1"/>
    <property type="molecule type" value="Genomic_DNA"/>
</dbReference>
<name>A0A1G6XBL8_9PROT</name>